<evidence type="ECO:0000259" key="11">
    <source>
        <dbReference type="Pfam" id="PF08263"/>
    </source>
</evidence>
<keyword evidence="8" id="KW-0675">Receptor</keyword>
<dbReference type="SUPFAM" id="SSF52058">
    <property type="entry name" value="L domain-like"/>
    <property type="match status" value="1"/>
</dbReference>
<evidence type="ECO:0000256" key="1">
    <source>
        <dbReference type="ARBA" id="ARBA00004479"/>
    </source>
</evidence>
<dbReference type="InterPro" id="IPR001611">
    <property type="entry name" value="Leu-rich_rpt"/>
</dbReference>
<name>A0A5N5MLN1_9ROSI</name>
<dbReference type="PANTHER" id="PTHR48063:SF35">
    <property type="entry name" value="RECEPTOR-LIKE PROTEIN 12"/>
    <property type="match status" value="1"/>
</dbReference>
<feature type="chain" id="PRO_5024393814" description="Leucine-rich repeat-containing N-terminal plant-type domain-containing protein" evidence="10">
    <location>
        <begin position="22"/>
        <end position="183"/>
    </location>
</feature>
<evidence type="ECO:0000313" key="13">
    <source>
        <dbReference type="Proteomes" id="UP000326939"/>
    </source>
</evidence>
<keyword evidence="7" id="KW-0472">Membrane</keyword>
<keyword evidence="9" id="KW-0325">Glycoprotein</keyword>
<keyword evidence="2" id="KW-0433">Leucine-rich repeat</keyword>
<evidence type="ECO:0000256" key="5">
    <source>
        <dbReference type="ARBA" id="ARBA00022737"/>
    </source>
</evidence>
<evidence type="ECO:0000256" key="7">
    <source>
        <dbReference type="ARBA" id="ARBA00023136"/>
    </source>
</evidence>
<keyword evidence="5" id="KW-0677">Repeat</keyword>
<dbReference type="InterPro" id="IPR032675">
    <property type="entry name" value="LRR_dom_sf"/>
</dbReference>
<evidence type="ECO:0000256" key="3">
    <source>
        <dbReference type="ARBA" id="ARBA00022692"/>
    </source>
</evidence>
<gene>
    <name evidence="12" type="ORF">DKX38_006878</name>
</gene>
<proteinExistence type="predicted"/>
<evidence type="ECO:0000256" key="2">
    <source>
        <dbReference type="ARBA" id="ARBA00022614"/>
    </source>
</evidence>
<dbReference type="InterPro" id="IPR013210">
    <property type="entry name" value="LRR_N_plant-typ"/>
</dbReference>
<dbReference type="EMBL" id="VDCV01000005">
    <property type="protein sequence ID" value="KAB5555969.1"/>
    <property type="molecule type" value="Genomic_DNA"/>
</dbReference>
<dbReference type="PANTHER" id="PTHR48063">
    <property type="entry name" value="LRR RECEPTOR-LIKE KINASE"/>
    <property type="match status" value="1"/>
</dbReference>
<keyword evidence="3" id="KW-0812">Transmembrane</keyword>
<dbReference type="Gene3D" id="3.80.10.10">
    <property type="entry name" value="Ribonuclease Inhibitor"/>
    <property type="match status" value="1"/>
</dbReference>
<sequence length="183" mass="20562">MTMRKMWVWMVLTVFTLVGEWHDRCYGCLEKERIGLLEIKSSFDPNGFSSLSNWGISNCCDWGGIECDNTTRRVIKLNLWGVRDVGLWGVRDVSLGDLVLNASLFLPFKELRSLDLRSNAIVGCHENQGFEVLSSKLTKLNVLYLSDNRFNDSIFSSLTGLSSLKSLDLSDNLELKGSSVGNN</sequence>
<feature type="domain" description="Leucine-rich repeat-containing N-terminal plant-type" evidence="11">
    <location>
        <begin position="31"/>
        <end position="68"/>
    </location>
</feature>
<protein>
    <recommendedName>
        <fullName evidence="11">Leucine-rich repeat-containing N-terminal plant-type domain-containing protein</fullName>
    </recommendedName>
</protein>
<dbReference type="Pfam" id="PF08263">
    <property type="entry name" value="LRRNT_2"/>
    <property type="match status" value="1"/>
</dbReference>
<evidence type="ECO:0000256" key="10">
    <source>
        <dbReference type="SAM" id="SignalP"/>
    </source>
</evidence>
<keyword evidence="13" id="KW-1185">Reference proteome</keyword>
<evidence type="ECO:0000256" key="8">
    <source>
        <dbReference type="ARBA" id="ARBA00023170"/>
    </source>
</evidence>
<organism evidence="12 13">
    <name type="scientific">Salix brachista</name>
    <dbReference type="NCBI Taxonomy" id="2182728"/>
    <lineage>
        <taxon>Eukaryota</taxon>
        <taxon>Viridiplantae</taxon>
        <taxon>Streptophyta</taxon>
        <taxon>Embryophyta</taxon>
        <taxon>Tracheophyta</taxon>
        <taxon>Spermatophyta</taxon>
        <taxon>Magnoliopsida</taxon>
        <taxon>eudicotyledons</taxon>
        <taxon>Gunneridae</taxon>
        <taxon>Pentapetalae</taxon>
        <taxon>rosids</taxon>
        <taxon>fabids</taxon>
        <taxon>Malpighiales</taxon>
        <taxon>Salicaceae</taxon>
        <taxon>Saliceae</taxon>
        <taxon>Salix</taxon>
    </lineage>
</organism>
<dbReference type="Proteomes" id="UP000326939">
    <property type="component" value="Chromosome 5"/>
</dbReference>
<comment type="caution">
    <text evidence="12">The sequence shown here is derived from an EMBL/GenBank/DDBJ whole genome shotgun (WGS) entry which is preliminary data.</text>
</comment>
<evidence type="ECO:0000313" key="12">
    <source>
        <dbReference type="EMBL" id="KAB5555969.1"/>
    </source>
</evidence>
<comment type="subcellular location">
    <subcellularLocation>
        <location evidence="1">Membrane</location>
        <topology evidence="1">Single-pass type I membrane protein</topology>
    </subcellularLocation>
</comment>
<keyword evidence="4 10" id="KW-0732">Signal</keyword>
<evidence type="ECO:0000256" key="6">
    <source>
        <dbReference type="ARBA" id="ARBA00022989"/>
    </source>
</evidence>
<dbReference type="AlphaFoldDB" id="A0A5N5MLN1"/>
<evidence type="ECO:0000256" key="4">
    <source>
        <dbReference type="ARBA" id="ARBA00022729"/>
    </source>
</evidence>
<dbReference type="Pfam" id="PF00560">
    <property type="entry name" value="LRR_1"/>
    <property type="match status" value="1"/>
</dbReference>
<dbReference type="InterPro" id="IPR046956">
    <property type="entry name" value="RLP23-like"/>
</dbReference>
<evidence type="ECO:0000256" key="9">
    <source>
        <dbReference type="ARBA" id="ARBA00023180"/>
    </source>
</evidence>
<feature type="signal peptide" evidence="10">
    <location>
        <begin position="1"/>
        <end position="21"/>
    </location>
</feature>
<reference evidence="13" key="1">
    <citation type="journal article" date="2019" name="Gigascience">
        <title>De novo genome assembly of the endangered Acer yangbiense, a plant species with extremely small populations endemic to Yunnan Province, China.</title>
        <authorList>
            <person name="Yang J."/>
            <person name="Wariss H.M."/>
            <person name="Tao L."/>
            <person name="Zhang R."/>
            <person name="Yun Q."/>
            <person name="Hollingsworth P."/>
            <person name="Dao Z."/>
            <person name="Luo G."/>
            <person name="Guo H."/>
            <person name="Ma Y."/>
            <person name="Sun W."/>
        </authorList>
    </citation>
    <scope>NUCLEOTIDE SEQUENCE [LARGE SCALE GENOMIC DNA]</scope>
    <source>
        <strain evidence="13">cv. br00</strain>
    </source>
</reference>
<dbReference type="GO" id="GO:0016020">
    <property type="term" value="C:membrane"/>
    <property type="evidence" value="ECO:0007669"/>
    <property type="project" value="UniProtKB-SubCell"/>
</dbReference>
<keyword evidence="6" id="KW-1133">Transmembrane helix</keyword>
<accession>A0A5N5MLN1</accession>